<feature type="region of interest" description="Disordered" evidence="1">
    <location>
        <begin position="39"/>
        <end position="182"/>
    </location>
</feature>
<feature type="compositionally biased region" description="Low complexity" evidence="1">
    <location>
        <begin position="156"/>
        <end position="179"/>
    </location>
</feature>
<sequence>MVQRKAPNQLGIGFQADHHHVKSEKRLANLKATSYQNLQDVSRINRGPEMKKKTMKKSRSIKNIESLRSSSTQKKTTISQPGKPPPTLNVNPETVAATTTTPQKQPLMRTAEGSPNYMKSTSSSEARKESSSQVSSSRNTQITVSDYSKNSRRRNSSSNSKASSGSSSKTTRSLTKSSSLKMVRTLTKTPSFKHVRAASKTCSRVVICADLNAQRSTCSSTLKDTKFPAYLSLSPGATEAEGTSTMKVCPYTYCSLNGHHHTPLPPLKCFLSARRRMLKTQKGMKLEALSPHRVKPVGEEIDAGQVIFVDKPVYKEEDFDGSPRSPLIKEGGMEFFVEIYAKNKEGKDESPFRGCDVAEVEHNNDKQVAVSLSDGSPHSEIDVDENVEQCGDIISIEIDASKGFPEKQKLENPDKDYLPIVAQNEAVQESFYDGSGFEENCSASGEVSDSISEVTDMDWEEGQFSIKCDDESDLDDGYLSEINNHDLHDDPVIKSESIVIDHKEILAVENLEEESASFDIQGKDSDSEMEDRHQNLEIAGFYEVSDSSSRDQQLSTEQNETDLTGVMVAFSYCGATFGTSRVPVRRIRRRMEFLKLKMKSLMPVLNLKMLRCTTTQR</sequence>
<proteinExistence type="predicted"/>
<accession>A0AAE0ATJ3</accession>
<feature type="region of interest" description="Disordered" evidence="1">
    <location>
        <begin position="1"/>
        <end position="25"/>
    </location>
</feature>
<keyword evidence="3" id="KW-1185">Reference proteome</keyword>
<dbReference type="InterPro" id="IPR044681">
    <property type="entry name" value="PICBP-like"/>
</dbReference>
<protein>
    <submittedName>
        <fullName evidence="2">Uncharacterized protein</fullName>
    </submittedName>
</protein>
<evidence type="ECO:0000256" key="1">
    <source>
        <dbReference type="SAM" id="MobiDB-lite"/>
    </source>
</evidence>
<name>A0AAE0ATJ3_9ROSI</name>
<dbReference type="AlphaFoldDB" id="A0AAE0ATJ3"/>
<dbReference type="EMBL" id="JANJYJ010000003">
    <property type="protein sequence ID" value="KAK3223818.1"/>
    <property type="molecule type" value="Genomic_DNA"/>
</dbReference>
<feature type="compositionally biased region" description="Low complexity" evidence="1">
    <location>
        <begin position="131"/>
        <end position="141"/>
    </location>
</feature>
<comment type="caution">
    <text evidence="2">The sequence shown here is derived from an EMBL/GenBank/DDBJ whole genome shotgun (WGS) entry which is preliminary data.</text>
</comment>
<dbReference type="GO" id="GO:0005516">
    <property type="term" value="F:calmodulin binding"/>
    <property type="evidence" value="ECO:0007669"/>
    <property type="project" value="InterPro"/>
</dbReference>
<feature type="compositionally biased region" description="Low complexity" evidence="1">
    <location>
        <begin position="69"/>
        <end position="80"/>
    </location>
</feature>
<dbReference type="PANTHER" id="PTHR33923">
    <property type="entry name" value="CALMODULIN-BINDING PROTEIN-RELATED"/>
    <property type="match status" value="1"/>
</dbReference>
<evidence type="ECO:0000313" key="3">
    <source>
        <dbReference type="Proteomes" id="UP001281410"/>
    </source>
</evidence>
<organism evidence="2 3">
    <name type="scientific">Dipteronia sinensis</name>
    <dbReference type="NCBI Taxonomy" id="43782"/>
    <lineage>
        <taxon>Eukaryota</taxon>
        <taxon>Viridiplantae</taxon>
        <taxon>Streptophyta</taxon>
        <taxon>Embryophyta</taxon>
        <taxon>Tracheophyta</taxon>
        <taxon>Spermatophyta</taxon>
        <taxon>Magnoliopsida</taxon>
        <taxon>eudicotyledons</taxon>
        <taxon>Gunneridae</taxon>
        <taxon>Pentapetalae</taxon>
        <taxon>rosids</taxon>
        <taxon>malvids</taxon>
        <taxon>Sapindales</taxon>
        <taxon>Sapindaceae</taxon>
        <taxon>Hippocastanoideae</taxon>
        <taxon>Acereae</taxon>
        <taxon>Dipteronia</taxon>
    </lineage>
</organism>
<dbReference type="Proteomes" id="UP001281410">
    <property type="component" value="Unassembled WGS sequence"/>
</dbReference>
<reference evidence="2" key="1">
    <citation type="journal article" date="2023" name="Plant J.">
        <title>Genome sequences and population genomics provide insights into the demographic history, inbreeding, and mutation load of two 'living fossil' tree species of Dipteronia.</title>
        <authorList>
            <person name="Feng Y."/>
            <person name="Comes H.P."/>
            <person name="Chen J."/>
            <person name="Zhu S."/>
            <person name="Lu R."/>
            <person name="Zhang X."/>
            <person name="Li P."/>
            <person name="Qiu J."/>
            <person name="Olsen K.M."/>
            <person name="Qiu Y."/>
        </authorList>
    </citation>
    <scope>NUCLEOTIDE SEQUENCE</scope>
    <source>
        <strain evidence="2">NBL</strain>
    </source>
</reference>
<feature type="compositionally biased region" description="Polar residues" evidence="1">
    <location>
        <begin position="88"/>
        <end position="104"/>
    </location>
</feature>
<evidence type="ECO:0000313" key="2">
    <source>
        <dbReference type="EMBL" id="KAK3223818.1"/>
    </source>
</evidence>
<dbReference type="PANTHER" id="PTHR33923:SF2">
    <property type="entry name" value="CALMODULIN-BINDING PROTEIN-RELATED"/>
    <property type="match status" value="1"/>
</dbReference>
<gene>
    <name evidence="2" type="ORF">Dsin_010843</name>
</gene>